<feature type="region of interest" description="Disordered" evidence="4">
    <location>
        <begin position="158"/>
        <end position="185"/>
    </location>
</feature>
<sequence length="434" mass="47271">MAAAFRRTANNATRISAGTQAVTTYAAPTHALATYTTHVDGIGHAQVWATHATLIRPLAGAARAYRASPVPQVDCRRAAHHATKTCAHVRSFASANHDTVTAATAAVADQEHEQGVAASTDATQTWQEKVNGENENGGGDEDEEDLDHNWDKEVELAIDAPTSAQPPRLVDPADDDTKTRRPPARSTAPLAVYDVLNLIQLRWKEKMYHRAQTRPHRVQVDETVEVCLHLNVDVRKADQMVRGATSLPHSHREVKLLVFAEGADAETARASGADEIGNQTTVDEFLEANGKKKAKQWDVMIATQDSVKMLGKVSRLLGPRRLMPTPKAGTLVASADLSDAVKRVKHSYISYRADRFGHISAGVAKCSMPLEDIQDNVLSFVKSILDVRPQAVKAQGYVLKAYMKSHMGPAFNVDVRDLINEASSMDDDPTTETP</sequence>
<evidence type="ECO:0000256" key="2">
    <source>
        <dbReference type="ARBA" id="ARBA00022980"/>
    </source>
</evidence>
<reference evidence="5" key="1">
    <citation type="submission" date="2020-10" db="EMBL/GenBank/DDBJ databases">
        <title>Unveiling of a novel bifunctional photoreceptor, Dualchrome1, isolated from a cosmopolitan green alga.</title>
        <authorList>
            <person name="Suzuki S."/>
            <person name="Kawachi M."/>
        </authorList>
    </citation>
    <scope>NUCLEOTIDE SEQUENCE</scope>
    <source>
        <strain evidence="5">NIES 2893</strain>
    </source>
</reference>
<dbReference type="GO" id="GO:1990904">
    <property type="term" value="C:ribonucleoprotein complex"/>
    <property type="evidence" value="ECO:0007669"/>
    <property type="project" value="UniProtKB-KW"/>
</dbReference>
<evidence type="ECO:0000256" key="3">
    <source>
        <dbReference type="ARBA" id="ARBA00023274"/>
    </source>
</evidence>
<evidence type="ECO:0000256" key="1">
    <source>
        <dbReference type="ARBA" id="ARBA00010531"/>
    </source>
</evidence>
<comment type="similarity">
    <text evidence="1">Belongs to the universal ribosomal protein uL1 family.</text>
</comment>
<protein>
    <recommendedName>
        <fullName evidence="7">Ribosomal protein</fullName>
    </recommendedName>
</protein>
<dbReference type="Pfam" id="PF00687">
    <property type="entry name" value="Ribosomal_L1"/>
    <property type="match status" value="1"/>
</dbReference>
<gene>
    <name evidence="5" type="ORF">PPROV_000191400</name>
</gene>
<evidence type="ECO:0000313" key="5">
    <source>
        <dbReference type="EMBL" id="GHP03159.1"/>
    </source>
</evidence>
<dbReference type="InterPro" id="IPR023674">
    <property type="entry name" value="Ribosomal_uL1-like"/>
</dbReference>
<dbReference type="Gene3D" id="3.40.50.790">
    <property type="match status" value="1"/>
</dbReference>
<dbReference type="InterPro" id="IPR028364">
    <property type="entry name" value="Ribosomal_uL1/biogenesis"/>
</dbReference>
<dbReference type="PANTHER" id="PTHR36427:SF3">
    <property type="entry name" value="LARGE RIBOSOMAL SUBUNIT PROTEIN UL1M"/>
    <property type="match status" value="1"/>
</dbReference>
<dbReference type="PANTHER" id="PTHR36427">
    <property type="entry name" value="54S RIBOSOMAL PROTEIN L1, MITOCHONDRIAL"/>
    <property type="match status" value="1"/>
</dbReference>
<evidence type="ECO:0008006" key="7">
    <source>
        <dbReference type="Google" id="ProtNLM"/>
    </source>
</evidence>
<dbReference type="EMBL" id="BNJQ01000004">
    <property type="protein sequence ID" value="GHP03159.1"/>
    <property type="molecule type" value="Genomic_DNA"/>
</dbReference>
<evidence type="ECO:0000256" key="4">
    <source>
        <dbReference type="SAM" id="MobiDB-lite"/>
    </source>
</evidence>
<dbReference type="OrthoDB" id="1747252at2759"/>
<accession>A0A830HCS9</accession>
<dbReference type="SUPFAM" id="SSF56808">
    <property type="entry name" value="Ribosomal protein L1"/>
    <property type="match status" value="1"/>
</dbReference>
<dbReference type="Proteomes" id="UP000660262">
    <property type="component" value="Unassembled WGS sequence"/>
</dbReference>
<keyword evidence="2" id="KW-0689">Ribosomal protein</keyword>
<organism evidence="5 6">
    <name type="scientific">Pycnococcus provasolii</name>
    <dbReference type="NCBI Taxonomy" id="41880"/>
    <lineage>
        <taxon>Eukaryota</taxon>
        <taxon>Viridiplantae</taxon>
        <taxon>Chlorophyta</taxon>
        <taxon>Pseudoscourfieldiophyceae</taxon>
        <taxon>Pseudoscourfieldiales</taxon>
        <taxon>Pycnococcaceae</taxon>
        <taxon>Pycnococcus</taxon>
    </lineage>
</organism>
<keyword evidence="3" id="KW-0687">Ribonucleoprotein</keyword>
<dbReference type="Gene3D" id="3.30.190.20">
    <property type="match status" value="1"/>
</dbReference>
<dbReference type="AlphaFoldDB" id="A0A830HCS9"/>
<feature type="region of interest" description="Disordered" evidence="4">
    <location>
        <begin position="111"/>
        <end position="146"/>
    </location>
</feature>
<comment type="caution">
    <text evidence="5">The sequence shown here is derived from an EMBL/GenBank/DDBJ whole genome shotgun (WGS) entry which is preliminary data.</text>
</comment>
<evidence type="ECO:0000313" key="6">
    <source>
        <dbReference type="Proteomes" id="UP000660262"/>
    </source>
</evidence>
<dbReference type="InterPro" id="IPR016095">
    <property type="entry name" value="Ribosomal_uL1_3-a/b-sand"/>
</dbReference>
<dbReference type="CDD" id="cd00403">
    <property type="entry name" value="Ribosomal_L1"/>
    <property type="match status" value="1"/>
</dbReference>
<keyword evidence="6" id="KW-1185">Reference proteome</keyword>
<name>A0A830HCS9_9CHLO</name>
<dbReference type="GO" id="GO:0005840">
    <property type="term" value="C:ribosome"/>
    <property type="evidence" value="ECO:0007669"/>
    <property type="project" value="UniProtKB-KW"/>
</dbReference>
<proteinExistence type="inferred from homology"/>